<evidence type="ECO:0000256" key="2">
    <source>
        <dbReference type="SAM" id="SignalP"/>
    </source>
</evidence>
<feature type="signal peptide" evidence="2">
    <location>
        <begin position="1"/>
        <end position="31"/>
    </location>
</feature>
<feature type="domain" description="DUF4097" evidence="3">
    <location>
        <begin position="145"/>
        <end position="250"/>
    </location>
</feature>
<dbReference type="Proteomes" id="UP001167796">
    <property type="component" value="Unassembled WGS sequence"/>
</dbReference>
<keyword evidence="5" id="KW-1185">Reference proteome</keyword>
<reference evidence="4" key="1">
    <citation type="submission" date="2023-07" db="EMBL/GenBank/DDBJ databases">
        <authorList>
            <person name="Kim M.K."/>
        </authorList>
    </citation>
    <scope>NUCLEOTIDE SEQUENCE</scope>
    <source>
        <strain evidence="4">M29</strain>
    </source>
</reference>
<evidence type="ECO:0000256" key="1">
    <source>
        <dbReference type="SAM" id="MobiDB-lite"/>
    </source>
</evidence>
<proteinExistence type="predicted"/>
<dbReference type="RefSeq" id="WP_305011117.1">
    <property type="nucleotide sequence ID" value="NZ_JAUQSX010000004.1"/>
</dbReference>
<keyword evidence="2" id="KW-0732">Signal</keyword>
<dbReference type="Pfam" id="PF13349">
    <property type="entry name" value="DUF4097"/>
    <property type="match status" value="1"/>
</dbReference>
<gene>
    <name evidence="4" type="ORF">Q5H92_08680</name>
</gene>
<sequence>MTHFLQLSLAPLMRRATLALALLGGALPGRAQEAKESKETLTVPLSAPGKPGTLEVGLIFGAIHVTGYNGKDVVVDAAFRPKQGSRRAETPPPNGMKRLSSAGGLNLTVEEKNNHVEVSTEVPTQPVDLTIRVPHNFSLQLTTVNNGSIIVDNVSGELEISNVNGAIQLNDVSGSAVANTVNGNLTATFKSITNGTPMAFSTLNGKVDVTFPANLKAALKMKSERGEVYSDFDVAVDKSPGKVTRTSQNGLTRLSTDDWTYGKVNGGGAEVMMKTMNGNIYLRKAK</sequence>
<feature type="region of interest" description="Disordered" evidence="1">
    <location>
        <begin position="82"/>
        <end position="101"/>
    </location>
</feature>
<feature type="chain" id="PRO_5047453484" evidence="2">
    <location>
        <begin position="32"/>
        <end position="286"/>
    </location>
</feature>
<organism evidence="4 5">
    <name type="scientific">Hymenobacter mellowenesis</name>
    <dbReference type="NCBI Taxonomy" id="3063995"/>
    <lineage>
        <taxon>Bacteria</taxon>
        <taxon>Pseudomonadati</taxon>
        <taxon>Bacteroidota</taxon>
        <taxon>Cytophagia</taxon>
        <taxon>Cytophagales</taxon>
        <taxon>Hymenobacteraceae</taxon>
        <taxon>Hymenobacter</taxon>
    </lineage>
</organism>
<name>A0ABT9A9B0_9BACT</name>
<evidence type="ECO:0000313" key="5">
    <source>
        <dbReference type="Proteomes" id="UP001167796"/>
    </source>
</evidence>
<comment type="caution">
    <text evidence="4">The sequence shown here is derived from an EMBL/GenBank/DDBJ whole genome shotgun (WGS) entry which is preliminary data.</text>
</comment>
<dbReference type="InterPro" id="IPR025164">
    <property type="entry name" value="Toastrack_DUF4097"/>
</dbReference>
<accession>A0ABT9A9B0</accession>
<evidence type="ECO:0000259" key="3">
    <source>
        <dbReference type="Pfam" id="PF13349"/>
    </source>
</evidence>
<protein>
    <submittedName>
        <fullName evidence="4">DUF4097 family beta strand repeat-containing protein</fullName>
    </submittedName>
</protein>
<evidence type="ECO:0000313" key="4">
    <source>
        <dbReference type="EMBL" id="MDO7846429.1"/>
    </source>
</evidence>
<dbReference type="EMBL" id="JAUQSX010000004">
    <property type="protein sequence ID" value="MDO7846429.1"/>
    <property type="molecule type" value="Genomic_DNA"/>
</dbReference>